<evidence type="ECO:0000256" key="2">
    <source>
        <dbReference type="SAM" id="Coils"/>
    </source>
</evidence>
<feature type="domain" description="SAM" evidence="4">
    <location>
        <begin position="606"/>
        <end position="669"/>
    </location>
</feature>
<evidence type="ECO:0000256" key="3">
    <source>
        <dbReference type="SAM" id="MobiDB-lite"/>
    </source>
</evidence>
<dbReference type="Pfam" id="PF12796">
    <property type="entry name" value="Ank_2"/>
    <property type="match status" value="1"/>
</dbReference>
<feature type="compositionally biased region" description="Polar residues" evidence="3">
    <location>
        <begin position="330"/>
        <end position="350"/>
    </location>
</feature>
<feature type="region of interest" description="Disordered" evidence="3">
    <location>
        <begin position="437"/>
        <end position="565"/>
    </location>
</feature>
<dbReference type="AlphaFoldDB" id="A0A8B8D6L8"/>
<protein>
    <submittedName>
        <fullName evidence="6">Ankyrin repeat and SAM domain-containing protein 3-like</fullName>
    </submittedName>
</protein>
<sequence>MAQEADNQYEASDESSENELLDRSLSVWKGWNWNVKDVFDPIPLDLHTASSIGQYDVVRSYIARKVDLNKKNVGGWTPLMYACYIGHDNIVNLLLDAGVNVNVKNHKGQTPLMLASSCGNESVGYFLVQQGAELEARDHKGWSALFHATYAGHQNMVKFLLEQGANINAVEPSLGLTPFMEAAAEGHEIIVQLFLQHGVNVFNKAHNGDTARSLALIHSNMKIVSLIDNHVMPNTCLRSEAGLDAGELSSSDEAYSKPKQGHRGQKGKGRGPSIRDGPDAIARLINRSPTTDTYKAPTKTPKVPKGYVTFPKGEGGPEGDSKLCYRDVTSPINQEDYNALDSSGGRNTDSNDNEPGEDGNAFSKTGALTIKSSSGSSGGLMAAFGLSHSSNESDDYQPQHSLSSSLDGSTGGRDLSDNEPTLSPASSYNKAMAQLSIKNQSGVSSESELENLTKNEKDSKSNKQEQVSQANPQPKSSAMSPTSQLKDREKQSNKSRSNSPSVKFNTQDVIMQQSVPVHKPPPQHQIDQHRPQSVKQPPKPPTTQIPSHPTTQVPQHMQGAKPKVPPPVFNNLAANFMPQLGCQIFPSPGIQDPPPFFAQKKPDLGDHPRDLPSLLHQLGLSKYLKVFEEQDVDLQVFLSLTDNDLKEIGIKLFGPRKKMTNAIARWQSKAPMPTDNKLEQAYADRLEGEMQEMALQLLKATEQTEAMKAEIKQEQQLRLVTESCLNDERAIRHHMTGVMREMRLKCDEMKESLRNLTHNHSEIRLKLQNSGDSNALRDMSDHNRSIVLSNDRLSNLESVMKKMEQQIKDLQKYLSVVMINIDRIVRRSHNENGFS</sequence>
<dbReference type="Proteomes" id="UP000694844">
    <property type="component" value="Chromosome 3"/>
</dbReference>
<feature type="region of interest" description="Disordered" evidence="3">
    <location>
        <begin position="389"/>
        <end position="425"/>
    </location>
</feature>
<feature type="repeat" description="ANK" evidence="1">
    <location>
        <begin position="140"/>
        <end position="172"/>
    </location>
</feature>
<dbReference type="Pfam" id="PF13637">
    <property type="entry name" value="Ank_4"/>
    <property type="match status" value="1"/>
</dbReference>
<dbReference type="SMART" id="SM00248">
    <property type="entry name" value="ANK"/>
    <property type="match status" value="5"/>
</dbReference>
<evidence type="ECO:0000256" key="1">
    <source>
        <dbReference type="PROSITE-ProRule" id="PRU00023"/>
    </source>
</evidence>
<feature type="repeat" description="ANK" evidence="1">
    <location>
        <begin position="107"/>
        <end position="139"/>
    </location>
</feature>
<dbReference type="InterPro" id="IPR002110">
    <property type="entry name" value="Ankyrin_rpt"/>
</dbReference>
<keyword evidence="2" id="KW-0175">Coiled coil</keyword>
<reference evidence="6" key="1">
    <citation type="submission" date="2025-08" db="UniProtKB">
        <authorList>
            <consortium name="RefSeq"/>
        </authorList>
    </citation>
    <scope>IDENTIFICATION</scope>
    <source>
        <tissue evidence="6">Whole sample</tissue>
    </source>
</reference>
<evidence type="ECO:0000313" key="6">
    <source>
        <dbReference type="RefSeq" id="XP_022323777.1"/>
    </source>
</evidence>
<name>A0A8B8D6L8_CRAVI</name>
<dbReference type="PROSITE" id="PS50297">
    <property type="entry name" value="ANK_REP_REGION"/>
    <property type="match status" value="4"/>
</dbReference>
<dbReference type="PANTHER" id="PTHR24184:SF6">
    <property type="entry name" value="ANKYRIN REPEAT AND SAM DOMAIN-CONTAINING PROTEIN 3"/>
    <property type="match status" value="1"/>
</dbReference>
<accession>A0A8B8D6L8</accession>
<feature type="coiled-coil region" evidence="2">
    <location>
        <begin position="786"/>
        <end position="813"/>
    </location>
</feature>
<proteinExistence type="predicted"/>
<dbReference type="GeneID" id="111124851"/>
<feature type="repeat" description="ANK" evidence="1">
    <location>
        <begin position="174"/>
        <end position="206"/>
    </location>
</feature>
<dbReference type="PANTHER" id="PTHR24184">
    <property type="entry name" value="SI:CH211-189E2.2"/>
    <property type="match status" value="1"/>
</dbReference>
<feature type="compositionally biased region" description="Polar residues" evidence="3">
    <location>
        <begin position="494"/>
        <end position="515"/>
    </location>
</feature>
<keyword evidence="1" id="KW-0040">ANK repeat</keyword>
<dbReference type="Pfam" id="PF00536">
    <property type="entry name" value="SAM_1"/>
    <property type="match status" value="1"/>
</dbReference>
<feature type="repeat" description="ANK" evidence="1">
    <location>
        <begin position="74"/>
        <end position="106"/>
    </location>
</feature>
<feature type="compositionally biased region" description="Basic and acidic residues" evidence="3">
    <location>
        <begin position="451"/>
        <end position="463"/>
    </location>
</feature>
<dbReference type="KEGG" id="cvn:111124851"/>
<organism evidence="5 6">
    <name type="scientific">Crassostrea virginica</name>
    <name type="common">Eastern oyster</name>
    <dbReference type="NCBI Taxonomy" id="6565"/>
    <lineage>
        <taxon>Eukaryota</taxon>
        <taxon>Metazoa</taxon>
        <taxon>Spiralia</taxon>
        <taxon>Lophotrochozoa</taxon>
        <taxon>Mollusca</taxon>
        <taxon>Bivalvia</taxon>
        <taxon>Autobranchia</taxon>
        <taxon>Pteriomorphia</taxon>
        <taxon>Ostreida</taxon>
        <taxon>Ostreoidea</taxon>
        <taxon>Ostreidae</taxon>
        <taxon>Crassostrea</taxon>
    </lineage>
</organism>
<feature type="compositionally biased region" description="Polar residues" evidence="3">
    <location>
        <begin position="464"/>
        <end position="484"/>
    </location>
</feature>
<dbReference type="InterPro" id="IPR036770">
    <property type="entry name" value="Ankyrin_rpt-contain_sf"/>
</dbReference>
<gene>
    <name evidence="6" type="primary">LOC111124851</name>
</gene>
<evidence type="ECO:0000259" key="4">
    <source>
        <dbReference type="PROSITE" id="PS50105"/>
    </source>
</evidence>
<dbReference type="SUPFAM" id="SSF48403">
    <property type="entry name" value="Ankyrin repeat"/>
    <property type="match status" value="1"/>
</dbReference>
<dbReference type="SMART" id="SM00454">
    <property type="entry name" value="SAM"/>
    <property type="match status" value="1"/>
</dbReference>
<feature type="region of interest" description="Disordered" evidence="3">
    <location>
        <begin position="248"/>
        <end position="364"/>
    </location>
</feature>
<dbReference type="OrthoDB" id="539213at2759"/>
<dbReference type="CDD" id="cd09519">
    <property type="entry name" value="SAM_ANKS3"/>
    <property type="match status" value="1"/>
</dbReference>
<dbReference type="InterPro" id="IPR013761">
    <property type="entry name" value="SAM/pointed_sf"/>
</dbReference>
<dbReference type="PROSITE" id="PS50105">
    <property type="entry name" value="SAM_DOMAIN"/>
    <property type="match status" value="1"/>
</dbReference>
<dbReference type="InterPro" id="IPR001660">
    <property type="entry name" value="SAM"/>
</dbReference>
<dbReference type="PRINTS" id="PR01415">
    <property type="entry name" value="ANKYRIN"/>
</dbReference>
<dbReference type="SUPFAM" id="SSF47769">
    <property type="entry name" value="SAM/Pointed domain"/>
    <property type="match status" value="1"/>
</dbReference>
<dbReference type="PROSITE" id="PS50088">
    <property type="entry name" value="ANK_REPEAT"/>
    <property type="match status" value="4"/>
</dbReference>
<dbReference type="InterPro" id="IPR047238">
    <property type="entry name" value="ANKS3_SAM"/>
</dbReference>
<feature type="compositionally biased region" description="Basic residues" evidence="3">
    <location>
        <begin position="259"/>
        <end position="269"/>
    </location>
</feature>
<feature type="coiled-coil region" evidence="2">
    <location>
        <begin position="683"/>
        <end position="759"/>
    </location>
</feature>
<evidence type="ECO:0000313" key="5">
    <source>
        <dbReference type="Proteomes" id="UP000694844"/>
    </source>
</evidence>
<keyword evidence="5" id="KW-1185">Reference proteome</keyword>
<feature type="compositionally biased region" description="Polar residues" evidence="3">
    <location>
        <begin position="437"/>
        <end position="450"/>
    </location>
</feature>
<dbReference type="RefSeq" id="XP_022323777.1">
    <property type="nucleotide sequence ID" value="XM_022468069.1"/>
</dbReference>
<dbReference type="Gene3D" id="1.10.150.50">
    <property type="entry name" value="Transcription Factor, Ets-1"/>
    <property type="match status" value="1"/>
</dbReference>
<dbReference type="Gene3D" id="1.25.40.20">
    <property type="entry name" value="Ankyrin repeat-containing domain"/>
    <property type="match status" value="2"/>
</dbReference>
<dbReference type="GO" id="GO:0005929">
    <property type="term" value="C:cilium"/>
    <property type="evidence" value="ECO:0007669"/>
    <property type="project" value="TreeGrafter"/>
</dbReference>